<comment type="similarity">
    <text evidence="1">Belongs to the ROK (NagC/XylR) family.</text>
</comment>
<dbReference type="Proteomes" id="UP001589814">
    <property type="component" value="Unassembled WGS sequence"/>
</dbReference>
<sequence length="397" mass="42034">MAVLHPPRFSGDLGSLKQRNRRALLDLVRHTPGLTRAELAQRSGLTKMTVGNAVQALLGGGWLTEGELHRNGSGRPGRALHPGEQHHLLLGVEVGVDELRLMACTLTGRPLAQRCLGHNGAAPGEAARLLARELIALRAACGTGRRLLGMGVALPGPVMPDEPLLGLAPNLGWRRVRFLDLLDAHLPDDFGLRLMDNESSLAAFGEVWFAHRRVPSLLYLNADIGIGSGLVENSGAARIISGVHGLAGEVGHTLLAPDGALCRCGNRGCAETLVSGWMLRERFGLSADDDLAAAVARLPTRETAPVLARAGRALGVLLHNLHHSLNPAEIVIGGELTTLGETLLSPALKAFAESQRRLLPDAPLVVPEVLSDSRFMAARGAAARVLDVTLAQQSEPV</sequence>
<comment type="caution">
    <text evidence="2">The sequence shown here is derived from an EMBL/GenBank/DDBJ whole genome shotgun (WGS) entry which is preliminary data.</text>
</comment>
<protein>
    <submittedName>
        <fullName evidence="2">ROK family protein</fullName>
    </submittedName>
</protein>
<dbReference type="InterPro" id="IPR000600">
    <property type="entry name" value="ROK"/>
</dbReference>
<dbReference type="Pfam" id="PF00480">
    <property type="entry name" value="ROK"/>
    <property type="match status" value="1"/>
</dbReference>
<proteinExistence type="inferred from homology"/>
<organism evidence="2 3">
    <name type="scientific">Kushneria aurantia</name>
    <dbReference type="NCBI Taxonomy" id="504092"/>
    <lineage>
        <taxon>Bacteria</taxon>
        <taxon>Pseudomonadati</taxon>
        <taxon>Pseudomonadota</taxon>
        <taxon>Gammaproteobacteria</taxon>
        <taxon>Oceanospirillales</taxon>
        <taxon>Halomonadaceae</taxon>
        <taxon>Kushneria</taxon>
    </lineage>
</organism>
<evidence type="ECO:0000313" key="2">
    <source>
        <dbReference type="EMBL" id="MFC0266899.1"/>
    </source>
</evidence>
<name>A0ABV6FZS8_9GAMM</name>
<gene>
    <name evidence="2" type="ORF">ACFFHW_02615</name>
</gene>
<accession>A0ABV6FZS8</accession>
<dbReference type="PANTHER" id="PTHR18964">
    <property type="entry name" value="ROK (REPRESSOR, ORF, KINASE) FAMILY"/>
    <property type="match status" value="1"/>
</dbReference>
<dbReference type="PANTHER" id="PTHR18964:SF149">
    <property type="entry name" value="BIFUNCTIONAL UDP-N-ACETYLGLUCOSAMINE 2-EPIMERASE_N-ACETYLMANNOSAMINE KINASE"/>
    <property type="match status" value="1"/>
</dbReference>
<dbReference type="InterPro" id="IPR036388">
    <property type="entry name" value="WH-like_DNA-bd_sf"/>
</dbReference>
<dbReference type="Gene3D" id="1.10.10.10">
    <property type="entry name" value="Winged helix-like DNA-binding domain superfamily/Winged helix DNA-binding domain"/>
    <property type="match status" value="1"/>
</dbReference>
<evidence type="ECO:0000313" key="3">
    <source>
        <dbReference type="Proteomes" id="UP001589814"/>
    </source>
</evidence>
<dbReference type="SUPFAM" id="SSF53067">
    <property type="entry name" value="Actin-like ATPase domain"/>
    <property type="match status" value="1"/>
</dbReference>
<dbReference type="RefSeq" id="WP_019949819.1">
    <property type="nucleotide sequence ID" value="NZ_JBHLVX010000010.1"/>
</dbReference>
<dbReference type="SUPFAM" id="SSF46785">
    <property type="entry name" value="Winged helix' DNA-binding domain"/>
    <property type="match status" value="1"/>
</dbReference>
<dbReference type="EMBL" id="JBHLVX010000010">
    <property type="protein sequence ID" value="MFC0266899.1"/>
    <property type="molecule type" value="Genomic_DNA"/>
</dbReference>
<reference evidence="2 3" key="1">
    <citation type="submission" date="2024-09" db="EMBL/GenBank/DDBJ databases">
        <authorList>
            <person name="Sun Q."/>
            <person name="Mori K."/>
        </authorList>
    </citation>
    <scope>NUCLEOTIDE SEQUENCE [LARGE SCALE GENOMIC DNA]</scope>
    <source>
        <strain evidence="2 3">CCM 7415</strain>
    </source>
</reference>
<dbReference type="Gene3D" id="3.30.420.40">
    <property type="match status" value="2"/>
</dbReference>
<dbReference type="InterPro" id="IPR043129">
    <property type="entry name" value="ATPase_NBD"/>
</dbReference>
<keyword evidence="3" id="KW-1185">Reference proteome</keyword>
<dbReference type="InterPro" id="IPR036390">
    <property type="entry name" value="WH_DNA-bd_sf"/>
</dbReference>
<dbReference type="Pfam" id="PF13412">
    <property type="entry name" value="HTH_24"/>
    <property type="match status" value="1"/>
</dbReference>
<evidence type="ECO:0000256" key="1">
    <source>
        <dbReference type="ARBA" id="ARBA00006479"/>
    </source>
</evidence>